<gene>
    <name evidence="13" type="ORF">WJX74_005512</name>
</gene>
<dbReference type="GO" id="GO:0005886">
    <property type="term" value="C:plasma membrane"/>
    <property type="evidence" value="ECO:0007669"/>
    <property type="project" value="TreeGrafter"/>
</dbReference>
<evidence type="ECO:0000256" key="7">
    <source>
        <dbReference type="SAM" id="Coils"/>
    </source>
</evidence>
<evidence type="ECO:0000256" key="1">
    <source>
        <dbReference type="ARBA" id="ARBA00004141"/>
    </source>
</evidence>
<feature type="transmembrane region" description="Helical" evidence="9">
    <location>
        <begin position="486"/>
        <end position="510"/>
    </location>
</feature>
<comment type="caution">
    <text evidence="13">The sequence shown here is derived from an EMBL/GenBank/DDBJ whole genome shotgun (WGS) entry which is preliminary data.</text>
</comment>
<evidence type="ECO:0000313" key="14">
    <source>
        <dbReference type="Proteomes" id="UP001438707"/>
    </source>
</evidence>
<sequence>MTTDGKSFGISVGINAAIGTIALIFFGFFRTTRIVRKYYAPRRFVEDEPKPVQLPNTFWGWILPVWRASQQEVIGVAGTDGAVYLMMLKFGTELFAGLSLFMLIVILPVNIEADAIRNGTATAADNYTFTNLDRVTMSNVAKRSRLLWVHFVGVWAASLWTYWMLWRYTQQAVSLRIQHLMRSKKGAESHSVLVRDIPGIEYGTVLQRVDGTLGKVVPDSVKRNVGKGIGLGLESVKSAGQEMVNVGTTIVRRGSGLFSSSEMPEAKQLVAEEQDSDEAARLRKVRAELQELEAGVLEMDAWTKCNRMLKDGYSMIEVVDNEYRQLHPNEVEEVHVLNDTAHLEKLVKEYQQLQRSLEDLIDDRTSKKRRNKKIKPKLVRVIGLQYGSWGITNYGVKPVKVDALNFWPARLNKLRELILDEQPLARSRAMPTAFVTFKRRREQVVASTAMQHHDQRFWKVGAAPAPNDIIWPNLILRDWERRLRFLIVWVLFALLALFYTIPVGAIQAILEVQRLSKYPPFKQLVNIAFTRSLIEAILPTLVLKIFLALLPTLLAFMNKKQGMIAASKVDFGVVRKFFIFQVITVFFGSFIGGSFFTQIEKWVKSPTSAVTIIGTAAPATSIFFLTYIVLQGLNAAPLGFLRLVGVVLFWLLSILAGTERAKARRWSQQTLKYGGQIPNDTIIILLGLVFCCVNPLVCPAALMYFLITWTLQKYNMLYVWREIYQTGGKMWLIIFPQVIASILILHIMMIGLLAIKESFASILVIPLPFITIVFWWMCQGLFKKPLEILSLRGAADLDRKDELESELLPRRTADLEAQQTPRPLDQVYLNPVLKFNEEKHTQLMDEVTNMKLVLAGNKEVEVEAEIIEPGEATLDVPEEQTPIEQPRSCAPSSSGLLTTQVTETPAANEDLVRRRH</sequence>
<evidence type="ECO:0000256" key="8">
    <source>
        <dbReference type="SAM" id="MobiDB-lite"/>
    </source>
</evidence>
<evidence type="ECO:0000256" key="3">
    <source>
        <dbReference type="ARBA" id="ARBA00022448"/>
    </source>
</evidence>
<evidence type="ECO:0000259" key="12">
    <source>
        <dbReference type="Pfam" id="PF14703"/>
    </source>
</evidence>
<dbReference type="PANTHER" id="PTHR13018:SF5">
    <property type="entry name" value="RE44586P"/>
    <property type="match status" value="1"/>
</dbReference>
<feature type="domain" description="CSC1/OSCA1-like N-terminal transmembrane" evidence="11">
    <location>
        <begin position="8"/>
        <end position="167"/>
    </location>
</feature>
<comment type="subcellular location">
    <subcellularLocation>
        <location evidence="1">Membrane</location>
        <topology evidence="1">Multi-pass membrane protein</topology>
    </subcellularLocation>
</comment>
<dbReference type="Pfam" id="PF14703">
    <property type="entry name" value="PHM7_cyt"/>
    <property type="match status" value="1"/>
</dbReference>
<keyword evidence="5 9" id="KW-1133">Transmembrane helix</keyword>
<dbReference type="InterPro" id="IPR045122">
    <property type="entry name" value="Csc1-like"/>
</dbReference>
<evidence type="ECO:0000256" key="9">
    <source>
        <dbReference type="SAM" id="Phobius"/>
    </source>
</evidence>
<dbReference type="InterPro" id="IPR027815">
    <property type="entry name" value="CSC1/OSCA1-like_cyt"/>
</dbReference>
<evidence type="ECO:0000256" key="6">
    <source>
        <dbReference type="ARBA" id="ARBA00023136"/>
    </source>
</evidence>
<accession>A0AAW1Q5C9</accession>
<evidence type="ECO:0000256" key="5">
    <source>
        <dbReference type="ARBA" id="ARBA00022989"/>
    </source>
</evidence>
<feature type="compositionally biased region" description="Polar residues" evidence="8">
    <location>
        <begin position="890"/>
        <end position="905"/>
    </location>
</feature>
<name>A0AAW1Q5C9_9CHLO</name>
<keyword evidence="6 9" id="KW-0472">Membrane</keyword>
<feature type="transmembrane region" description="Helical" evidence="9">
    <location>
        <begin position="147"/>
        <end position="166"/>
    </location>
</feature>
<evidence type="ECO:0000259" key="10">
    <source>
        <dbReference type="Pfam" id="PF02714"/>
    </source>
</evidence>
<feature type="region of interest" description="Disordered" evidence="8">
    <location>
        <begin position="878"/>
        <end position="916"/>
    </location>
</feature>
<feature type="transmembrane region" description="Helical" evidence="9">
    <location>
        <begin position="536"/>
        <end position="556"/>
    </location>
</feature>
<protein>
    <recommendedName>
        <fullName evidence="15">DUF221-domain-containing protein</fullName>
    </recommendedName>
</protein>
<feature type="coiled-coil region" evidence="7">
    <location>
        <begin position="343"/>
        <end position="370"/>
    </location>
</feature>
<feature type="domain" description="CSC1/OSCA1-like cytosolic" evidence="12">
    <location>
        <begin position="317"/>
        <end position="473"/>
    </location>
</feature>
<feature type="transmembrane region" description="Helical" evidence="9">
    <location>
        <begin position="730"/>
        <end position="753"/>
    </location>
</feature>
<dbReference type="GO" id="GO:0005227">
    <property type="term" value="F:calcium-activated cation channel activity"/>
    <property type="evidence" value="ECO:0007669"/>
    <property type="project" value="InterPro"/>
</dbReference>
<evidence type="ECO:0000256" key="4">
    <source>
        <dbReference type="ARBA" id="ARBA00022692"/>
    </source>
</evidence>
<feature type="transmembrane region" description="Helical" evidence="9">
    <location>
        <begin position="759"/>
        <end position="782"/>
    </location>
</feature>
<dbReference type="InterPro" id="IPR003864">
    <property type="entry name" value="CSC1/OSCA1-like_7TM"/>
</dbReference>
<dbReference type="AlphaFoldDB" id="A0AAW1Q5C9"/>
<dbReference type="PANTHER" id="PTHR13018">
    <property type="entry name" value="PROBABLE MEMBRANE PROTEIN DUF221-RELATED"/>
    <property type="match status" value="1"/>
</dbReference>
<feature type="domain" description="CSC1/OSCA1-like 7TM region" evidence="10">
    <location>
        <begin position="484"/>
        <end position="753"/>
    </location>
</feature>
<feature type="transmembrane region" description="Helical" evidence="9">
    <location>
        <begin position="682"/>
        <end position="709"/>
    </location>
</feature>
<evidence type="ECO:0008006" key="15">
    <source>
        <dbReference type="Google" id="ProtNLM"/>
    </source>
</evidence>
<keyword evidence="14" id="KW-1185">Reference proteome</keyword>
<keyword evidence="3" id="KW-0813">Transport</keyword>
<proteinExistence type="inferred from homology"/>
<feature type="transmembrane region" description="Helical" evidence="9">
    <location>
        <begin position="94"/>
        <end position="111"/>
    </location>
</feature>
<reference evidence="13 14" key="1">
    <citation type="journal article" date="2024" name="Nat. Commun.">
        <title>Phylogenomics reveals the evolutionary origins of lichenization in chlorophyte algae.</title>
        <authorList>
            <person name="Puginier C."/>
            <person name="Libourel C."/>
            <person name="Otte J."/>
            <person name="Skaloud P."/>
            <person name="Haon M."/>
            <person name="Grisel S."/>
            <person name="Petersen M."/>
            <person name="Berrin J.G."/>
            <person name="Delaux P.M."/>
            <person name="Dal Grande F."/>
            <person name="Keller J."/>
        </authorList>
    </citation>
    <scope>NUCLEOTIDE SEQUENCE [LARGE SCALE GENOMIC DNA]</scope>
    <source>
        <strain evidence="13 14">SAG 2145</strain>
    </source>
</reference>
<dbReference type="Pfam" id="PF13967">
    <property type="entry name" value="RSN1_TM"/>
    <property type="match status" value="1"/>
</dbReference>
<feature type="transmembrane region" description="Helical" evidence="9">
    <location>
        <begin position="639"/>
        <end position="657"/>
    </location>
</feature>
<feature type="transmembrane region" description="Helical" evidence="9">
    <location>
        <begin position="609"/>
        <end position="630"/>
    </location>
</feature>
<dbReference type="EMBL" id="JALJOS010000092">
    <property type="protein sequence ID" value="KAK9816065.1"/>
    <property type="molecule type" value="Genomic_DNA"/>
</dbReference>
<organism evidence="13 14">
    <name type="scientific">Apatococcus lobatus</name>
    <dbReference type="NCBI Taxonomy" id="904363"/>
    <lineage>
        <taxon>Eukaryota</taxon>
        <taxon>Viridiplantae</taxon>
        <taxon>Chlorophyta</taxon>
        <taxon>core chlorophytes</taxon>
        <taxon>Trebouxiophyceae</taxon>
        <taxon>Chlorellales</taxon>
        <taxon>Chlorellaceae</taxon>
        <taxon>Apatococcus</taxon>
    </lineage>
</organism>
<keyword evidence="4 9" id="KW-0812">Transmembrane</keyword>
<feature type="transmembrane region" description="Helical" evidence="9">
    <location>
        <begin position="12"/>
        <end position="29"/>
    </location>
</feature>
<dbReference type="InterPro" id="IPR032880">
    <property type="entry name" value="CSC1/OSCA1-like_N"/>
</dbReference>
<dbReference type="Pfam" id="PF02714">
    <property type="entry name" value="RSN1_7TM"/>
    <property type="match status" value="1"/>
</dbReference>
<feature type="transmembrane region" description="Helical" evidence="9">
    <location>
        <begin position="577"/>
        <end position="597"/>
    </location>
</feature>
<evidence type="ECO:0000313" key="13">
    <source>
        <dbReference type="EMBL" id="KAK9816065.1"/>
    </source>
</evidence>
<evidence type="ECO:0000259" key="11">
    <source>
        <dbReference type="Pfam" id="PF13967"/>
    </source>
</evidence>
<comment type="similarity">
    <text evidence="2">Belongs to the CSC1 (TC 1.A.17) family.</text>
</comment>
<keyword evidence="7" id="KW-0175">Coiled coil</keyword>
<dbReference type="Proteomes" id="UP001438707">
    <property type="component" value="Unassembled WGS sequence"/>
</dbReference>
<evidence type="ECO:0000256" key="2">
    <source>
        <dbReference type="ARBA" id="ARBA00007779"/>
    </source>
</evidence>